<accession>A0ABR3CRP0</accession>
<protein>
    <recommendedName>
        <fullName evidence="2">Oxidoreductase acuF-like C2H2 type zinc-finger domain-containing protein</fullName>
    </recommendedName>
</protein>
<comment type="caution">
    <text evidence="3">The sequence shown here is derived from an EMBL/GenBank/DDBJ whole genome shotgun (WGS) entry which is preliminary data.</text>
</comment>
<organism evidence="3 4">
    <name type="scientific">Diplodia seriata</name>
    <dbReference type="NCBI Taxonomy" id="420778"/>
    <lineage>
        <taxon>Eukaryota</taxon>
        <taxon>Fungi</taxon>
        <taxon>Dikarya</taxon>
        <taxon>Ascomycota</taxon>
        <taxon>Pezizomycotina</taxon>
        <taxon>Dothideomycetes</taxon>
        <taxon>Dothideomycetes incertae sedis</taxon>
        <taxon>Botryosphaeriales</taxon>
        <taxon>Botryosphaeriaceae</taxon>
        <taxon>Diplodia</taxon>
    </lineage>
</organism>
<dbReference type="Proteomes" id="UP001430584">
    <property type="component" value="Unassembled WGS sequence"/>
</dbReference>
<reference evidence="3 4" key="1">
    <citation type="submission" date="2024-02" db="EMBL/GenBank/DDBJ databases">
        <title>De novo assembly and annotation of 12 fungi associated with fruit tree decline syndrome in Ontario, Canada.</title>
        <authorList>
            <person name="Sulman M."/>
            <person name="Ellouze W."/>
            <person name="Ilyukhin E."/>
        </authorList>
    </citation>
    <scope>NUCLEOTIDE SEQUENCE [LARGE SCALE GENOMIC DNA]</scope>
    <source>
        <strain evidence="3 4">FDS-637</strain>
    </source>
</reference>
<evidence type="ECO:0000313" key="4">
    <source>
        <dbReference type="Proteomes" id="UP001430584"/>
    </source>
</evidence>
<feature type="compositionally biased region" description="Acidic residues" evidence="1">
    <location>
        <begin position="365"/>
        <end position="379"/>
    </location>
</feature>
<evidence type="ECO:0000313" key="3">
    <source>
        <dbReference type="EMBL" id="KAL0263278.1"/>
    </source>
</evidence>
<dbReference type="RefSeq" id="XP_066636307.1">
    <property type="nucleotide sequence ID" value="XM_066773740.1"/>
</dbReference>
<feature type="region of interest" description="Disordered" evidence="1">
    <location>
        <begin position="349"/>
        <end position="379"/>
    </location>
</feature>
<evidence type="ECO:0000259" key="2">
    <source>
        <dbReference type="Pfam" id="PF26082"/>
    </source>
</evidence>
<proteinExistence type="predicted"/>
<dbReference type="Pfam" id="PF26082">
    <property type="entry name" value="zf-C2H2_AcuF"/>
    <property type="match status" value="1"/>
</dbReference>
<dbReference type="InterPro" id="IPR058925">
    <property type="entry name" value="zf-C2H2_AcuF"/>
</dbReference>
<feature type="domain" description="Oxidoreductase acuF-like C2H2 type zinc-finger" evidence="2">
    <location>
        <begin position="47"/>
        <end position="74"/>
    </location>
</feature>
<gene>
    <name evidence="3" type="ORF">SLS55_002258</name>
</gene>
<dbReference type="EMBL" id="JAJVCZ030000002">
    <property type="protein sequence ID" value="KAL0263278.1"/>
    <property type="molecule type" value="Genomic_DNA"/>
</dbReference>
<keyword evidence="4" id="KW-1185">Reference proteome</keyword>
<name>A0ABR3CRP0_9PEZI</name>
<evidence type="ECO:0000256" key="1">
    <source>
        <dbReference type="SAM" id="MobiDB-lite"/>
    </source>
</evidence>
<sequence length="379" mass="42014">MEPLKLLAPSVAGSEAHDSIVASEATRELKIEVPPRPRKDKDGSFKTTFRCPYCQIAVTISSEDKWKRHFLTDLQPYRHIARHLEQVALFSVPRADYGDDDEVLNDNAGSLSHENAKWSVFSPGSKSDSDDESEVISSEPFATTEHYEPEEDGAAVLELEKQMDVPESGDALWNRISTKYYDASATDSVRYSANTRWLIEQQLGNATGPVTRSFYGWGFRKDSNPDAEASWAHARRVTLPYSPDELLRIVSKGTKSSAVSEQYNSLRSPHQRALVDGLLETMKSEERNPNAEWNLACIEQDEVEYFRKGLQMVKEVREIRVVLRRSPRRGVLIGRSDGAAATSATGLFGFGRAHGTTGGGADAHDGDDEGGETASDPDF</sequence>
<dbReference type="GeneID" id="92006343"/>